<accession>A0A9P0QQB0</accession>
<evidence type="ECO:0000313" key="3">
    <source>
        <dbReference type="Proteomes" id="UP000837801"/>
    </source>
</evidence>
<feature type="compositionally biased region" description="Polar residues" evidence="1">
    <location>
        <begin position="149"/>
        <end position="172"/>
    </location>
</feature>
<feature type="compositionally biased region" description="Polar residues" evidence="1">
    <location>
        <begin position="25"/>
        <end position="38"/>
    </location>
</feature>
<dbReference type="EMBL" id="CAKXYY010000011">
    <property type="protein sequence ID" value="CAH2353542.1"/>
    <property type="molecule type" value="Genomic_DNA"/>
</dbReference>
<dbReference type="Proteomes" id="UP000837801">
    <property type="component" value="Unassembled WGS sequence"/>
</dbReference>
<organism evidence="2 3">
    <name type="scientific">[Candida] railenensis</name>
    <dbReference type="NCBI Taxonomy" id="45579"/>
    <lineage>
        <taxon>Eukaryota</taxon>
        <taxon>Fungi</taxon>
        <taxon>Dikarya</taxon>
        <taxon>Ascomycota</taxon>
        <taxon>Saccharomycotina</taxon>
        <taxon>Pichiomycetes</taxon>
        <taxon>Debaryomycetaceae</taxon>
        <taxon>Kurtzmaniella</taxon>
    </lineage>
</organism>
<keyword evidence="3" id="KW-1185">Reference proteome</keyword>
<proteinExistence type="predicted"/>
<feature type="compositionally biased region" description="Low complexity" evidence="1">
    <location>
        <begin position="181"/>
        <end position="206"/>
    </location>
</feature>
<protein>
    <submittedName>
        <fullName evidence="2">Uncharacterized protein</fullName>
    </submittedName>
</protein>
<gene>
    <name evidence="2" type="ORF">CLIB1423_11S02058</name>
</gene>
<feature type="region of interest" description="Disordered" evidence="1">
    <location>
        <begin position="1"/>
        <end position="71"/>
    </location>
</feature>
<reference evidence="2" key="1">
    <citation type="submission" date="2022-03" db="EMBL/GenBank/DDBJ databases">
        <authorList>
            <person name="Legras J.-L."/>
            <person name="Devillers H."/>
            <person name="Grondin C."/>
        </authorList>
    </citation>
    <scope>NUCLEOTIDE SEQUENCE</scope>
    <source>
        <strain evidence="2">CLIB 1423</strain>
    </source>
</reference>
<name>A0A9P0QQB0_9ASCO</name>
<evidence type="ECO:0000256" key="1">
    <source>
        <dbReference type="SAM" id="MobiDB-lite"/>
    </source>
</evidence>
<feature type="region of interest" description="Disordered" evidence="1">
    <location>
        <begin position="273"/>
        <end position="301"/>
    </location>
</feature>
<sequence>MSIQEDDKRVKNRFGWVKRLMQGQGPRTNGTSHNSSLPRQHYDANKRQSRHPRGDGDDDDEDERLRGLEGDEDISVMTNDTETHVSFYSDNVTTGSYMDNVSTTPLKSIGSTPSTKSPSVLSAAINNDIDNSSYVASTTETSITPTVTNNPQLSHNLSYPNSQLSNSISATGSGSGGPDRSVQQGGSVSISSAVPGSNTGPTNGGPVDRDSESIVTLASSSRRLRRRSLDTNCSTAGIPPASIMERLSVNPTAANSTYAVSMYDRGSVYNNDRGSVYNNDRGSLNDVASSEQTSEQMSREN</sequence>
<feature type="region of interest" description="Disordered" evidence="1">
    <location>
        <begin position="143"/>
        <end position="212"/>
    </location>
</feature>
<evidence type="ECO:0000313" key="2">
    <source>
        <dbReference type="EMBL" id="CAH2353542.1"/>
    </source>
</evidence>
<dbReference type="OrthoDB" id="5377012at2759"/>
<dbReference type="AlphaFoldDB" id="A0A9P0QQB0"/>
<comment type="caution">
    <text evidence="2">The sequence shown here is derived from an EMBL/GenBank/DDBJ whole genome shotgun (WGS) entry which is preliminary data.</text>
</comment>